<evidence type="ECO:0000313" key="2">
    <source>
        <dbReference type="Proteomes" id="UP000557872"/>
    </source>
</evidence>
<evidence type="ECO:0000313" key="1">
    <source>
        <dbReference type="EMBL" id="NWK56272.1"/>
    </source>
</evidence>
<sequence length="208" mass="23680">MKLLIHKEILAVVVLGASALFSPLMAQQMAKVSMGDPKFENLPSPQFSVGKNKSFKPKDWLECEVKFNVEMSRDYKQKFIDRVTVKWYVAIEDPQGGKRSVFLEKEVNHVNVPVGEDIYSSVYLSPAAIKRISGSDRASKRVVKSVGGEILVNGQAAYKGSGIFSSTGKAGWWRQISRYDKIPLRNKNETPFKFLWWDRYAEIEESRR</sequence>
<proteinExistence type="predicted"/>
<dbReference type="RefSeq" id="WP_178933058.1">
    <property type="nucleotide sequence ID" value="NZ_JACBAZ010000004.1"/>
</dbReference>
<name>A0A851GHB1_9BACT</name>
<gene>
    <name evidence="1" type="ORF">HW115_11675</name>
</gene>
<comment type="caution">
    <text evidence="1">The sequence shown here is derived from an EMBL/GenBank/DDBJ whole genome shotgun (WGS) entry which is preliminary data.</text>
</comment>
<organism evidence="1 2">
    <name type="scientific">Oceaniferula marina</name>
    <dbReference type="NCBI Taxonomy" id="2748318"/>
    <lineage>
        <taxon>Bacteria</taxon>
        <taxon>Pseudomonadati</taxon>
        <taxon>Verrucomicrobiota</taxon>
        <taxon>Verrucomicrobiia</taxon>
        <taxon>Verrucomicrobiales</taxon>
        <taxon>Verrucomicrobiaceae</taxon>
        <taxon>Oceaniferula</taxon>
    </lineage>
</organism>
<dbReference type="EMBL" id="JACBAZ010000004">
    <property type="protein sequence ID" value="NWK56272.1"/>
    <property type="molecule type" value="Genomic_DNA"/>
</dbReference>
<dbReference type="AlphaFoldDB" id="A0A851GHB1"/>
<accession>A0A851GHB1</accession>
<reference evidence="1 2" key="1">
    <citation type="submission" date="2020-07" db="EMBL/GenBank/DDBJ databases">
        <title>Roseicoccus Jingziensis gen. nov., sp. nov., isolated from coastal seawater.</title>
        <authorList>
            <person name="Feng X."/>
        </authorList>
    </citation>
    <scope>NUCLEOTIDE SEQUENCE [LARGE SCALE GENOMIC DNA]</scope>
    <source>
        <strain evidence="1 2">N1E253</strain>
    </source>
</reference>
<protein>
    <submittedName>
        <fullName evidence="1">Uncharacterized protein</fullName>
    </submittedName>
</protein>
<dbReference type="InterPro" id="IPR049970">
    <property type="entry name" value="Amuc_1102-like"/>
</dbReference>
<dbReference type="Proteomes" id="UP000557872">
    <property type="component" value="Unassembled WGS sequence"/>
</dbReference>
<dbReference type="NCBIfam" id="NF042424">
    <property type="entry name" value="Amuc_1102_rel"/>
    <property type="match status" value="1"/>
</dbReference>
<keyword evidence="2" id="KW-1185">Reference proteome</keyword>